<organism evidence="2">
    <name type="scientific">marine sediment metagenome</name>
    <dbReference type="NCBI Taxonomy" id="412755"/>
    <lineage>
        <taxon>unclassified sequences</taxon>
        <taxon>metagenomes</taxon>
        <taxon>ecological metagenomes</taxon>
    </lineage>
</organism>
<gene>
    <name evidence="2" type="ORF">LCGC14_2923760</name>
</gene>
<evidence type="ECO:0000313" key="2">
    <source>
        <dbReference type="EMBL" id="KKK70462.1"/>
    </source>
</evidence>
<dbReference type="EMBL" id="LAZR01058180">
    <property type="protein sequence ID" value="KKK70462.1"/>
    <property type="molecule type" value="Genomic_DNA"/>
</dbReference>
<proteinExistence type="predicted"/>
<keyword evidence="1" id="KW-0812">Transmembrane</keyword>
<keyword evidence="1" id="KW-0472">Membrane</keyword>
<dbReference type="AlphaFoldDB" id="A0A0F8XN62"/>
<protein>
    <submittedName>
        <fullName evidence="2">Uncharacterized protein</fullName>
    </submittedName>
</protein>
<sequence length="89" mass="10019">MDSKEKIANLLIKIAITILMLWAGYMANTVATLQRTANANSTQIQVMKSTEFSISDGYNLEQKMETLIFSSVGEIKDCLNKIQQNRQCD</sequence>
<keyword evidence="1" id="KW-1133">Transmembrane helix</keyword>
<feature type="transmembrane region" description="Helical" evidence="1">
    <location>
        <begin position="7"/>
        <end position="27"/>
    </location>
</feature>
<comment type="caution">
    <text evidence="2">The sequence shown here is derived from an EMBL/GenBank/DDBJ whole genome shotgun (WGS) entry which is preliminary data.</text>
</comment>
<name>A0A0F8XN62_9ZZZZ</name>
<reference evidence="2" key="1">
    <citation type="journal article" date="2015" name="Nature">
        <title>Complex archaea that bridge the gap between prokaryotes and eukaryotes.</title>
        <authorList>
            <person name="Spang A."/>
            <person name="Saw J.H."/>
            <person name="Jorgensen S.L."/>
            <person name="Zaremba-Niedzwiedzka K."/>
            <person name="Martijn J."/>
            <person name="Lind A.E."/>
            <person name="van Eijk R."/>
            <person name="Schleper C."/>
            <person name="Guy L."/>
            <person name="Ettema T.J."/>
        </authorList>
    </citation>
    <scope>NUCLEOTIDE SEQUENCE</scope>
</reference>
<accession>A0A0F8XN62</accession>
<evidence type="ECO:0000256" key="1">
    <source>
        <dbReference type="SAM" id="Phobius"/>
    </source>
</evidence>